<comment type="similarity">
    <text evidence="1">Belongs to the helicase family. RecQ subfamily.</text>
</comment>
<dbReference type="InterPro" id="IPR004589">
    <property type="entry name" value="DNA_helicase_ATP-dep_RecQ"/>
</dbReference>
<dbReference type="InterPro" id="IPR027417">
    <property type="entry name" value="P-loop_NTPase"/>
</dbReference>
<organism evidence="11 12">
    <name type="scientific">Plasmodiophora brassicae</name>
    <name type="common">Clubroot disease agent</name>
    <dbReference type="NCBI Taxonomy" id="37360"/>
    <lineage>
        <taxon>Eukaryota</taxon>
        <taxon>Sar</taxon>
        <taxon>Rhizaria</taxon>
        <taxon>Endomyxa</taxon>
        <taxon>Phytomyxea</taxon>
        <taxon>Plasmodiophorida</taxon>
        <taxon>Plasmodiophoridae</taxon>
        <taxon>Plasmodiophora</taxon>
    </lineage>
</organism>
<dbReference type="SUPFAM" id="SSF47676">
    <property type="entry name" value="Conserved domain common to transcription factors TFIIS, elongin A, CRSP70"/>
    <property type="match status" value="1"/>
</dbReference>
<dbReference type="EMBL" id="OVEO01000008">
    <property type="protein sequence ID" value="SPQ97664.1"/>
    <property type="molecule type" value="Genomic_DNA"/>
</dbReference>
<dbReference type="NCBIfam" id="TIGR00614">
    <property type="entry name" value="recQ_fam"/>
    <property type="match status" value="1"/>
</dbReference>
<dbReference type="InterPro" id="IPR017923">
    <property type="entry name" value="TFIIS_N"/>
</dbReference>
<dbReference type="GO" id="GO:0005694">
    <property type="term" value="C:chromosome"/>
    <property type="evidence" value="ECO:0007669"/>
    <property type="project" value="TreeGrafter"/>
</dbReference>
<dbReference type="SMART" id="SM00490">
    <property type="entry name" value="HELICc"/>
    <property type="match status" value="1"/>
</dbReference>
<dbReference type="Gene3D" id="1.20.930.10">
    <property type="entry name" value="Conserved domain common to transcription factors TFIIS, elongin A, CRSP70"/>
    <property type="match status" value="1"/>
</dbReference>
<evidence type="ECO:0000259" key="10">
    <source>
        <dbReference type="PROSITE" id="PS51194"/>
    </source>
</evidence>
<evidence type="ECO:0000256" key="6">
    <source>
        <dbReference type="ARBA" id="ARBA00034617"/>
    </source>
</evidence>
<geneLocation type="mitochondrion" evidence="11"/>
<keyword evidence="2" id="KW-0547">Nucleotide-binding</keyword>
<feature type="domain" description="Helicase ATP-binding" evidence="9">
    <location>
        <begin position="32"/>
        <end position="207"/>
    </location>
</feature>
<evidence type="ECO:0000256" key="4">
    <source>
        <dbReference type="ARBA" id="ARBA00022806"/>
    </source>
</evidence>
<feature type="region of interest" description="Disordered" evidence="8">
    <location>
        <begin position="382"/>
        <end position="407"/>
    </location>
</feature>
<evidence type="ECO:0000256" key="5">
    <source>
        <dbReference type="ARBA" id="ARBA00022840"/>
    </source>
</evidence>
<dbReference type="GO" id="GO:0043138">
    <property type="term" value="F:3'-5' DNA helicase activity"/>
    <property type="evidence" value="ECO:0007669"/>
    <property type="project" value="UniProtKB-EC"/>
</dbReference>
<dbReference type="InterPro" id="IPR011545">
    <property type="entry name" value="DEAD/DEAH_box_helicase_dom"/>
</dbReference>
<dbReference type="Proteomes" id="UP000290189">
    <property type="component" value="Unassembled WGS sequence"/>
</dbReference>
<dbReference type="InterPro" id="IPR035441">
    <property type="entry name" value="TFIIS/LEDGF_dom_sf"/>
</dbReference>
<keyword evidence="3" id="KW-0378">Hydrolase</keyword>
<evidence type="ECO:0000313" key="11">
    <source>
        <dbReference type="EMBL" id="SPQ97664.1"/>
    </source>
</evidence>
<dbReference type="Pfam" id="PF00270">
    <property type="entry name" value="DEAD"/>
    <property type="match status" value="1"/>
</dbReference>
<dbReference type="Pfam" id="PF08711">
    <property type="entry name" value="Med26"/>
    <property type="match status" value="1"/>
</dbReference>
<dbReference type="InterPro" id="IPR001650">
    <property type="entry name" value="Helicase_C-like"/>
</dbReference>
<keyword evidence="4" id="KW-0347">Helicase</keyword>
<feature type="domain" description="Helicase C-terminal" evidence="10">
    <location>
        <begin position="232"/>
        <end position="388"/>
    </location>
</feature>
<dbReference type="EC" id="5.6.2.4" evidence="7"/>
<dbReference type="GO" id="GO:0003676">
    <property type="term" value="F:nucleic acid binding"/>
    <property type="evidence" value="ECO:0007669"/>
    <property type="project" value="InterPro"/>
</dbReference>
<dbReference type="InterPro" id="IPR014001">
    <property type="entry name" value="Helicase_ATP-bd"/>
</dbReference>
<dbReference type="Pfam" id="PF00271">
    <property type="entry name" value="Helicase_C"/>
    <property type="match status" value="1"/>
</dbReference>
<evidence type="ECO:0000256" key="1">
    <source>
        <dbReference type="ARBA" id="ARBA00005446"/>
    </source>
</evidence>
<protein>
    <recommendedName>
        <fullName evidence="7">DNA 3'-5' helicase</fullName>
        <ecNumber evidence="7">5.6.2.4</ecNumber>
    </recommendedName>
</protein>
<name>A0A3P3YBX9_PLABS</name>
<evidence type="ECO:0000256" key="8">
    <source>
        <dbReference type="SAM" id="MobiDB-lite"/>
    </source>
</evidence>
<dbReference type="GO" id="GO:0005524">
    <property type="term" value="F:ATP binding"/>
    <property type="evidence" value="ECO:0007669"/>
    <property type="project" value="UniProtKB-KW"/>
</dbReference>
<dbReference type="PROSITE" id="PS51194">
    <property type="entry name" value="HELICASE_CTER"/>
    <property type="match status" value="1"/>
</dbReference>
<dbReference type="GO" id="GO:0005737">
    <property type="term" value="C:cytoplasm"/>
    <property type="evidence" value="ECO:0007669"/>
    <property type="project" value="TreeGrafter"/>
</dbReference>
<dbReference type="PANTHER" id="PTHR13710">
    <property type="entry name" value="DNA HELICASE RECQ FAMILY MEMBER"/>
    <property type="match status" value="1"/>
</dbReference>
<evidence type="ECO:0000256" key="3">
    <source>
        <dbReference type="ARBA" id="ARBA00022801"/>
    </source>
</evidence>
<dbReference type="AlphaFoldDB" id="A0A3P3YBX9"/>
<reference evidence="11 12" key="1">
    <citation type="submission" date="2018-03" db="EMBL/GenBank/DDBJ databases">
        <authorList>
            <person name="Fogelqvist J."/>
        </authorList>
    </citation>
    <scope>NUCLEOTIDE SEQUENCE [LARGE SCALE GENOMIC DNA]</scope>
</reference>
<accession>A0A3P3YBX9</accession>
<comment type="catalytic activity">
    <reaction evidence="6">
        <text>Couples ATP hydrolysis with the unwinding of duplex DNA by translocating in the 3'-5' direction.</text>
        <dbReference type="EC" id="5.6.2.4"/>
    </reaction>
</comment>
<evidence type="ECO:0000256" key="2">
    <source>
        <dbReference type="ARBA" id="ARBA00022741"/>
    </source>
</evidence>
<evidence type="ECO:0000313" key="12">
    <source>
        <dbReference type="Proteomes" id="UP000290189"/>
    </source>
</evidence>
<dbReference type="SUPFAM" id="SSF52540">
    <property type="entry name" value="P-loop containing nucleoside triphosphate hydrolases"/>
    <property type="match status" value="1"/>
</dbReference>
<dbReference type="GO" id="GO:0000724">
    <property type="term" value="P:double-strand break repair via homologous recombination"/>
    <property type="evidence" value="ECO:0007669"/>
    <property type="project" value="TreeGrafter"/>
</dbReference>
<evidence type="ECO:0000259" key="9">
    <source>
        <dbReference type="PROSITE" id="PS51192"/>
    </source>
</evidence>
<dbReference type="FunFam" id="3.40.50.300:FF:001389">
    <property type="entry name" value="ATP-dependent DNA helicase RecQ"/>
    <property type="match status" value="1"/>
</dbReference>
<dbReference type="GO" id="GO:0016787">
    <property type="term" value="F:hydrolase activity"/>
    <property type="evidence" value="ECO:0007669"/>
    <property type="project" value="UniProtKB-KW"/>
</dbReference>
<dbReference type="PANTHER" id="PTHR13710:SF155">
    <property type="entry name" value="ATP-DEPENDENT DNA HELICASE Q-LIKE 3"/>
    <property type="match status" value="1"/>
</dbReference>
<gene>
    <name evidence="11" type="ORF">PLBR_LOCUS4879</name>
</gene>
<sequence>MMAAGWDEARVRSLLSSTFGVAALRPDQERALQAIAAGRDVFLSLPTGGGKSLCFQLPALLSDEVVVTVVVSPLLALMGNQVALLRSRGVSCAALNSTLSSKEAQQVRSALSTDNPPRLLYVTPESLFTPALGRVLDGLYRRGRLHLFAIDEAHCISSWGHSFRPSYRALRQIRERWQSVSILACTATATQAVQDDIVTLLSMRDPVIIRASYNRPNLMYSVRYKAMMSKPLKDDVLAFVKGRAGCGGIVYCSTRALVDELSVHLMMARVPAGGYHAGMAHSDRVRIQTQWESGDIDVIVGTTAFGMGIHRDDVRFVVHVDIPKSIEDYYQESGRAGRDGEPADVVLYYCKDDGRRMQDNDHASVPAKTFRSTAEMFDELEQAEQSALSRPSKKKRMSPDLTSSQRDSCRDQIRQALQMNNLAAAVSLPSGLDEESIRLEQRAFASSAGTKSSYMALIREQVGRIRKFSAALMLFSDQDIDVVLVPNVDMLQSRMRRMVSALQSADARHVDPAELSCITDALKTCPMDMETLRRTKIGVDLNNLRKLLLKRKGERMPNEQSQRDVGDVLSRWKALHQSSVQHGQGKTSPEDL</sequence>
<dbReference type="Gene3D" id="3.40.50.300">
    <property type="entry name" value="P-loop containing nucleotide triphosphate hydrolases"/>
    <property type="match status" value="2"/>
</dbReference>
<evidence type="ECO:0000256" key="7">
    <source>
        <dbReference type="ARBA" id="ARBA00034808"/>
    </source>
</evidence>
<keyword evidence="11" id="KW-0496">Mitochondrion</keyword>
<proteinExistence type="inferred from homology"/>
<dbReference type="SMART" id="SM00487">
    <property type="entry name" value="DEXDc"/>
    <property type="match status" value="1"/>
</dbReference>
<dbReference type="CDD" id="cd17920">
    <property type="entry name" value="DEXHc_RecQ"/>
    <property type="match status" value="1"/>
</dbReference>
<keyword evidence="5" id="KW-0067">ATP-binding</keyword>
<dbReference type="PROSITE" id="PS51192">
    <property type="entry name" value="HELICASE_ATP_BIND_1"/>
    <property type="match status" value="1"/>
</dbReference>
<dbReference type="GO" id="GO:0009378">
    <property type="term" value="F:four-way junction helicase activity"/>
    <property type="evidence" value="ECO:0007669"/>
    <property type="project" value="TreeGrafter"/>
</dbReference>